<feature type="transmembrane region" description="Helical" evidence="7">
    <location>
        <begin position="379"/>
        <end position="399"/>
    </location>
</feature>
<feature type="transmembrane region" description="Helical" evidence="7">
    <location>
        <begin position="341"/>
        <end position="363"/>
    </location>
</feature>
<feature type="non-terminal residue" evidence="10">
    <location>
        <position position="1"/>
    </location>
</feature>
<dbReference type="AlphaFoldDB" id="A0ABD0JVT4"/>
<evidence type="ECO:0000256" key="2">
    <source>
        <dbReference type="ARBA" id="ARBA00022692"/>
    </source>
</evidence>
<feature type="compositionally biased region" description="Polar residues" evidence="6">
    <location>
        <begin position="629"/>
        <end position="645"/>
    </location>
</feature>
<evidence type="ECO:0000259" key="9">
    <source>
        <dbReference type="Pfam" id="PF21892"/>
    </source>
</evidence>
<evidence type="ECO:0000313" key="10">
    <source>
        <dbReference type="EMBL" id="KAK7479043.1"/>
    </source>
</evidence>
<dbReference type="PANTHER" id="PTHR23252:SF24">
    <property type="entry name" value="TRANSMEMBRANE PROTEIN 145"/>
    <property type="match status" value="1"/>
</dbReference>
<gene>
    <name evidence="10" type="ORF">BaRGS_00029713</name>
</gene>
<dbReference type="Pfam" id="PF21892">
    <property type="entry name" value="TMEM145_N"/>
    <property type="match status" value="1"/>
</dbReference>
<evidence type="ECO:0000259" key="8">
    <source>
        <dbReference type="Pfam" id="PF10192"/>
    </source>
</evidence>
<evidence type="ECO:0000256" key="3">
    <source>
        <dbReference type="ARBA" id="ARBA00022989"/>
    </source>
</evidence>
<keyword evidence="3 7" id="KW-1133">Transmembrane helix</keyword>
<comment type="subcellular location">
    <subcellularLocation>
        <location evidence="1">Membrane</location>
        <topology evidence="1">Multi-pass membrane protein</topology>
    </subcellularLocation>
</comment>
<keyword evidence="2 7" id="KW-0812">Transmembrane</keyword>
<evidence type="ECO:0000256" key="4">
    <source>
        <dbReference type="ARBA" id="ARBA00023136"/>
    </source>
</evidence>
<sequence>ITFTCWNDVVGRVGLPTDKLKYLECASTYIETHIRDDCRVCSSKAPENLQATIEIVVRCVEHALSVVSKFGQPPAYDPYSPKWVEPNGTPYPAGANPNEQKNIKRVSCADRKLSIDSLCTKMEESELPVATLIRPGWIRNVANRVRGLVRERLPRFDGVWGWVRARLPRFAGDWTFITRFCFVADKGYFDYEFSYPKNCSERVSVPSYEFNQIIDLREISTQWPSQSRFAGCNSTNRSGEEYWYCKERVSFKAARERWWYIALARCEQSVGGKTGLQLEYKMHMMNGPPSDFLRHELSADEFYILPVDIAFLLVYLILIVLSIVCADFLRNKQMFHTTYKMYMVAISLWTFGLFLFCIAWGRYGDSGWEESSTEVTGRFFQAAGTAVFLLMLLLMAKGYTITRGRLTQMSTVRLTIFFCLYIIVNITLFIWEGMFFDEGLVLYYYESPPGYGLVAMRIVCWIWFLYAFAFTMKHHPDKSKFYVPFFIFYTAWFWAGPIVIFIAIFAMAKWSRQKTVNGVEQFVGLCGHLFFLILTRPSAANSNFPFHLRTSQVRFSDEDDEPTQTYALSEESRQHLESIFVVQRNTALPKGEDSKHTYANGGYSSHPEESRNGSSRLGNGYNPALDATFMTQRNGQLPPLATSNHVPDAEPLPPLQNGKLPPVASAPPAED</sequence>
<comment type="caution">
    <text evidence="10">The sequence shown here is derived from an EMBL/GenBank/DDBJ whole genome shotgun (WGS) entry which is preliminary data.</text>
</comment>
<organism evidence="10 11">
    <name type="scientific">Batillaria attramentaria</name>
    <dbReference type="NCBI Taxonomy" id="370345"/>
    <lineage>
        <taxon>Eukaryota</taxon>
        <taxon>Metazoa</taxon>
        <taxon>Spiralia</taxon>
        <taxon>Lophotrochozoa</taxon>
        <taxon>Mollusca</taxon>
        <taxon>Gastropoda</taxon>
        <taxon>Caenogastropoda</taxon>
        <taxon>Sorbeoconcha</taxon>
        <taxon>Cerithioidea</taxon>
        <taxon>Batillariidae</taxon>
        <taxon>Batillaria</taxon>
    </lineage>
</organism>
<feature type="region of interest" description="Disordered" evidence="6">
    <location>
        <begin position="590"/>
        <end position="671"/>
    </location>
</feature>
<dbReference type="PANTHER" id="PTHR23252">
    <property type="entry name" value="INTIMAL THICKNESS RECEPTOR-RELATED"/>
    <property type="match status" value="1"/>
</dbReference>
<feature type="transmembrane region" description="Helical" evidence="7">
    <location>
        <begin position="451"/>
        <end position="469"/>
    </location>
</feature>
<evidence type="ECO:0000256" key="1">
    <source>
        <dbReference type="ARBA" id="ARBA00004141"/>
    </source>
</evidence>
<evidence type="ECO:0000256" key="6">
    <source>
        <dbReference type="SAM" id="MobiDB-lite"/>
    </source>
</evidence>
<evidence type="ECO:0000256" key="5">
    <source>
        <dbReference type="ARBA" id="ARBA00023180"/>
    </source>
</evidence>
<keyword evidence="5" id="KW-0325">Glycoprotein</keyword>
<dbReference type="GO" id="GO:0016020">
    <property type="term" value="C:membrane"/>
    <property type="evidence" value="ECO:0007669"/>
    <property type="project" value="UniProtKB-SubCell"/>
</dbReference>
<dbReference type="Proteomes" id="UP001519460">
    <property type="component" value="Unassembled WGS sequence"/>
</dbReference>
<feature type="transmembrane region" description="Helical" evidence="7">
    <location>
        <begin position="411"/>
        <end position="431"/>
    </location>
</feature>
<dbReference type="Pfam" id="PF10192">
    <property type="entry name" value="GPR180-TMEM145_TM"/>
    <property type="match status" value="1"/>
</dbReference>
<keyword evidence="11" id="KW-1185">Reference proteome</keyword>
<accession>A0ABD0JVT4</accession>
<reference evidence="10 11" key="1">
    <citation type="journal article" date="2023" name="Sci. Data">
        <title>Genome assembly of the Korean intertidal mud-creeper Batillaria attramentaria.</title>
        <authorList>
            <person name="Patra A.K."/>
            <person name="Ho P.T."/>
            <person name="Jun S."/>
            <person name="Lee S.J."/>
            <person name="Kim Y."/>
            <person name="Won Y.J."/>
        </authorList>
    </citation>
    <scope>NUCLEOTIDE SEQUENCE [LARGE SCALE GENOMIC DNA]</scope>
    <source>
        <strain evidence="10">Wonlab-2016</strain>
    </source>
</reference>
<evidence type="ECO:0008006" key="12">
    <source>
        <dbReference type="Google" id="ProtNLM"/>
    </source>
</evidence>
<name>A0ABD0JVT4_9CAEN</name>
<feature type="transmembrane region" description="Helical" evidence="7">
    <location>
        <begin position="481"/>
        <end position="506"/>
    </location>
</feature>
<feature type="domain" description="GPR180-like N-terminal" evidence="9">
    <location>
        <begin position="197"/>
        <end position="280"/>
    </location>
</feature>
<evidence type="ECO:0000256" key="7">
    <source>
        <dbReference type="SAM" id="Phobius"/>
    </source>
</evidence>
<keyword evidence="4 7" id="KW-0472">Membrane</keyword>
<dbReference type="InterPro" id="IPR053880">
    <property type="entry name" value="GPR180-like_N"/>
</dbReference>
<dbReference type="InterPro" id="IPR019336">
    <property type="entry name" value="GPR180/TMEM145_TM"/>
</dbReference>
<feature type="domain" description="GPR180/TMEM145 transmembrane" evidence="8">
    <location>
        <begin position="311"/>
        <end position="531"/>
    </location>
</feature>
<proteinExistence type="predicted"/>
<evidence type="ECO:0000313" key="11">
    <source>
        <dbReference type="Proteomes" id="UP001519460"/>
    </source>
</evidence>
<feature type="transmembrane region" description="Helical" evidence="7">
    <location>
        <begin position="302"/>
        <end position="329"/>
    </location>
</feature>
<protein>
    <recommendedName>
        <fullName evidence="12">Intimal thickness related receptor IRP domain-containing protein</fullName>
    </recommendedName>
</protein>
<dbReference type="InterPro" id="IPR047831">
    <property type="entry name" value="GPR180/TMEM145"/>
</dbReference>
<dbReference type="EMBL" id="JACVVK020000312">
    <property type="protein sequence ID" value="KAK7479043.1"/>
    <property type="molecule type" value="Genomic_DNA"/>
</dbReference>